<dbReference type="Pfam" id="PF06246">
    <property type="entry name" value="Isy1"/>
    <property type="match status" value="1"/>
</dbReference>
<sequence length="228" mass="26592">MESPMDKTNAMLNKWVRMKRGIAQYNAPDAPAFDPMKKPSDVSEVHSIKQAEYWRGHLIKDISACIERVQNASLGENAIRALNDEINRLIGLKNKWDERIMELGGHNYKTAWTSVYECWELQGSEGYKYFGAARYLPGVREIFEKQEADFHKKLAQESGRTRADLFKCISPEYYAFTFDDTELVRCEQDQEFKIHQAELQKMNLTTKQIQNIAFYLDHQEVPMRLVVD</sequence>
<dbReference type="Gene3D" id="1.10.287.660">
    <property type="entry name" value="Helix hairpin bin"/>
    <property type="match status" value="1"/>
</dbReference>
<dbReference type="InterPro" id="IPR029012">
    <property type="entry name" value="Helix_hairpin_bin_sf"/>
</dbReference>
<reference evidence="4 5" key="2">
    <citation type="journal article" date="2013" name="PLoS ONE">
        <title>Whole genome mapping and re-organization of the nuclear and mitochondrial genomes of Babesia microti isolates.</title>
        <authorList>
            <person name="Cornillot E."/>
            <person name="Dassouli A."/>
            <person name="Garg A."/>
            <person name="Pachikara N."/>
            <person name="Randazzo S."/>
            <person name="Depoix D."/>
            <person name="Carcy B."/>
            <person name="Delbecq S."/>
            <person name="Frutos R."/>
            <person name="Silva J.C."/>
            <person name="Sutton R."/>
            <person name="Krause P.J."/>
            <person name="Mamoun C.B."/>
        </authorList>
    </citation>
    <scope>NUCLEOTIDE SEQUENCE [LARGE SCALE GENOMIC DNA]</scope>
    <source>
        <strain evidence="4 5">RI</strain>
    </source>
</reference>
<protein>
    <submittedName>
        <fullName evidence="4">Pre-mRNA-splicing factor ISY1</fullName>
    </submittedName>
</protein>
<dbReference type="GO" id="GO:0000350">
    <property type="term" value="P:generation of catalytic spliceosome for second transesterification step"/>
    <property type="evidence" value="ECO:0007669"/>
    <property type="project" value="InterPro"/>
</dbReference>
<dbReference type="OrthoDB" id="1739576at2759"/>
<dbReference type="AlphaFoldDB" id="I7J9D1"/>
<reference evidence="4 5" key="1">
    <citation type="journal article" date="2012" name="Nucleic Acids Res.">
        <title>Sequencing of the smallest Apicomplexan genome from the human pathogen Babesia microti.</title>
        <authorList>
            <person name="Cornillot E."/>
            <person name="Hadj-Kaddour K."/>
            <person name="Dassouli A."/>
            <person name="Noel B."/>
            <person name="Ranwez V."/>
            <person name="Vacherie B."/>
            <person name="Augagneur Y."/>
            <person name="Bres V."/>
            <person name="Duclos A."/>
            <person name="Randazzo S."/>
            <person name="Carcy B."/>
            <person name="Debierre-Grockiego F."/>
            <person name="Delbecq S."/>
            <person name="Moubri-Menage K."/>
            <person name="Shams-Eldin H."/>
            <person name="Usmani-Brown S."/>
            <person name="Bringaud F."/>
            <person name="Wincker P."/>
            <person name="Vivares C.P."/>
            <person name="Schwarz R.T."/>
            <person name="Schetters T.P."/>
            <person name="Krause P.J."/>
            <person name="Gorenflot A."/>
            <person name="Berry V."/>
            <person name="Barbe V."/>
            <person name="Ben Mamoun C."/>
        </authorList>
    </citation>
    <scope>NUCLEOTIDE SEQUENCE [LARGE SCALE GENOMIC DNA]</scope>
    <source>
        <strain evidence="4 5">RI</strain>
    </source>
</reference>
<dbReference type="KEGG" id="bmic:BmR1_04g08200"/>
<dbReference type="SUPFAM" id="SSF140102">
    <property type="entry name" value="ISY1 domain-like"/>
    <property type="match status" value="1"/>
</dbReference>
<dbReference type="GeneID" id="24426276"/>
<proteinExistence type="inferred from homology"/>
<dbReference type="Proteomes" id="UP000002899">
    <property type="component" value="Chromosome IV"/>
</dbReference>
<dbReference type="GO" id="GO:0005634">
    <property type="term" value="C:nucleus"/>
    <property type="evidence" value="ECO:0007669"/>
    <property type="project" value="UniProtKB-SubCell"/>
</dbReference>
<name>I7J9D1_BABMR</name>
<reference evidence="4 5" key="3">
    <citation type="journal article" date="2016" name="Sci. Rep.">
        <title>Genome-wide diversity and gene expression profiling of Babesia microti isolates identify polymorphic genes that mediate host-pathogen interactions.</title>
        <authorList>
            <person name="Silva J.C."/>
            <person name="Cornillot E."/>
            <person name="McCracken C."/>
            <person name="Usmani-Brown S."/>
            <person name="Dwivedi A."/>
            <person name="Ifeonu O.O."/>
            <person name="Crabtree J."/>
            <person name="Gotia H.T."/>
            <person name="Virji A.Z."/>
            <person name="Reynes C."/>
            <person name="Colinge J."/>
            <person name="Kumar V."/>
            <person name="Lawres L."/>
            <person name="Pazzi J.E."/>
            <person name="Pablo J.V."/>
            <person name="Hung C."/>
            <person name="Brancato J."/>
            <person name="Kumari P."/>
            <person name="Orvis J."/>
            <person name="Tretina K."/>
            <person name="Chibucos M."/>
            <person name="Ott S."/>
            <person name="Sadzewicz L."/>
            <person name="Sengamalay N."/>
            <person name="Shetty A.C."/>
            <person name="Su Q."/>
            <person name="Tallon L."/>
            <person name="Fraser C.M."/>
            <person name="Frutos R."/>
            <person name="Molina D.M."/>
            <person name="Krause P.J."/>
            <person name="Ben Mamoun C."/>
        </authorList>
    </citation>
    <scope>NUCLEOTIDE SEQUENCE [LARGE SCALE GENOMIC DNA]</scope>
    <source>
        <strain evidence="4 5">RI</strain>
    </source>
</reference>
<comment type="subcellular location">
    <subcellularLocation>
        <location evidence="1">Nucleus</location>
    </subcellularLocation>
</comment>
<evidence type="ECO:0000313" key="4">
    <source>
        <dbReference type="EMBL" id="CCF75823.1"/>
    </source>
</evidence>
<evidence type="ECO:0000256" key="2">
    <source>
        <dbReference type="ARBA" id="ARBA00007002"/>
    </source>
</evidence>
<dbReference type="InterPro" id="IPR037200">
    <property type="entry name" value="Isy1_sf"/>
</dbReference>
<evidence type="ECO:0000256" key="1">
    <source>
        <dbReference type="ARBA" id="ARBA00004123"/>
    </source>
</evidence>
<dbReference type="FunFam" id="1.10.287.660:FF:000001">
    <property type="entry name" value="pre-mRNA-splicing factor ISY1 homolog"/>
    <property type="match status" value="1"/>
</dbReference>
<dbReference type="RefSeq" id="XP_012650231.1">
    <property type="nucleotide sequence ID" value="XM_012794777.1"/>
</dbReference>
<gene>
    <name evidence="4" type="ORF">BmR1_04g08200</name>
</gene>
<dbReference type="VEuPathDB" id="PiroplasmaDB:BmR1_04g08200"/>
<dbReference type="InterPro" id="IPR009360">
    <property type="entry name" value="Isy1"/>
</dbReference>
<organism evidence="4 5">
    <name type="scientific">Babesia microti (strain RI)</name>
    <dbReference type="NCBI Taxonomy" id="1133968"/>
    <lineage>
        <taxon>Eukaryota</taxon>
        <taxon>Sar</taxon>
        <taxon>Alveolata</taxon>
        <taxon>Apicomplexa</taxon>
        <taxon>Aconoidasida</taxon>
        <taxon>Piroplasmida</taxon>
        <taxon>Babesiidae</taxon>
        <taxon>Babesia</taxon>
    </lineage>
</organism>
<evidence type="ECO:0000256" key="3">
    <source>
        <dbReference type="ARBA" id="ARBA00023242"/>
    </source>
</evidence>
<comment type="similarity">
    <text evidence="2">Belongs to the ISY1 family.</text>
</comment>
<dbReference type="EMBL" id="LN871599">
    <property type="protein sequence ID" value="CCF75823.1"/>
    <property type="molecule type" value="Genomic_DNA"/>
</dbReference>
<keyword evidence="5" id="KW-1185">Reference proteome</keyword>
<accession>I7J9D1</accession>
<keyword evidence="3" id="KW-0539">Nucleus</keyword>
<dbReference type="PANTHER" id="PTHR13021">
    <property type="entry name" value="PRE-MRNA-SPLICING FACTOR ISY1"/>
    <property type="match status" value="1"/>
</dbReference>
<evidence type="ECO:0000313" key="5">
    <source>
        <dbReference type="Proteomes" id="UP000002899"/>
    </source>
</evidence>